<dbReference type="AlphaFoldDB" id="A0A432YMA5"/>
<accession>A0A432YMA5</accession>
<dbReference type="InterPro" id="IPR029058">
    <property type="entry name" value="AB_hydrolase_fold"/>
</dbReference>
<sequence length="341" mass="38374">MSLNDPLKQKPSDDSPNWRAFFDDTIVPFWNTQVESKYFKGDDGLTLHYASYKHTPEAPLVVISPGRIESALKYQELFWELAQYGFSVTAIDHRGQGLSDRLTDNPHQGHVDSFDDFVRDFAGFNDEIEKEFGNVPKTLFSHSMGGTIATLYCANYKHSYRSLILSAPMFSIDTGGVPYSLAKLVVSVGARLNRWFSRPWYFLGMKNYQRIAFEDNVLTQSSTRYDAFRDGYEAQPSVQLGGPTFNWLYEAIKASKAAQDVVNKINIPVTLFRAGADKVVSKTGQLAVAAKATEGHFTFRTIEGAYHELMMEKDCYRTPVLNAIVEQTLPLLQQSQGPCAQ</sequence>
<dbReference type="RefSeq" id="WP_126752882.1">
    <property type="nucleotide sequence ID" value="NZ_JBHUMT010000003.1"/>
</dbReference>
<evidence type="ECO:0000313" key="2">
    <source>
        <dbReference type="EMBL" id="RUO62062.1"/>
    </source>
</evidence>
<dbReference type="InterPro" id="IPR051044">
    <property type="entry name" value="MAG_DAG_Lipase"/>
</dbReference>
<comment type="caution">
    <text evidence="2">The sequence shown here is derived from an EMBL/GenBank/DDBJ whole genome shotgun (WGS) entry which is preliminary data.</text>
</comment>
<dbReference type="InterPro" id="IPR022742">
    <property type="entry name" value="Hydrolase_4"/>
</dbReference>
<dbReference type="Proteomes" id="UP000288361">
    <property type="component" value="Unassembled WGS sequence"/>
</dbReference>
<dbReference type="EMBL" id="PIQA01000013">
    <property type="protein sequence ID" value="RUO62062.1"/>
    <property type="molecule type" value="Genomic_DNA"/>
</dbReference>
<dbReference type="SUPFAM" id="SSF53474">
    <property type="entry name" value="alpha/beta-Hydrolases"/>
    <property type="match status" value="1"/>
</dbReference>
<organism evidence="2 3">
    <name type="scientific">Idiomarina piscisalsi</name>
    <dbReference type="NCBI Taxonomy" id="1096243"/>
    <lineage>
        <taxon>Bacteria</taxon>
        <taxon>Pseudomonadati</taxon>
        <taxon>Pseudomonadota</taxon>
        <taxon>Gammaproteobacteria</taxon>
        <taxon>Alteromonadales</taxon>
        <taxon>Idiomarinaceae</taxon>
        <taxon>Idiomarina</taxon>
    </lineage>
</organism>
<reference evidence="2 3" key="1">
    <citation type="journal article" date="2011" name="Front. Microbiol.">
        <title>Genomic signatures of strain selection and enhancement in Bacillus atrophaeus var. globigii, a historical biowarfare simulant.</title>
        <authorList>
            <person name="Gibbons H.S."/>
            <person name="Broomall S.M."/>
            <person name="McNew L.A."/>
            <person name="Daligault H."/>
            <person name="Chapman C."/>
            <person name="Bruce D."/>
            <person name="Karavis M."/>
            <person name="Krepps M."/>
            <person name="McGregor P.A."/>
            <person name="Hong C."/>
            <person name="Park K.H."/>
            <person name="Akmal A."/>
            <person name="Feldman A."/>
            <person name="Lin J.S."/>
            <person name="Chang W.E."/>
            <person name="Higgs B.W."/>
            <person name="Demirev P."/>
            <person name="Lindquist J."/>
            <person name="Liem A."/>
            <person name="Fochler E."/>
            <person name="Read T.D."/>
            <person name="Tapia R."/>
            <person name="Johnson S."/>
            <person name="Bishop-Lilly K.A."/>
            <person name="Detter C."/>
            <person name="Han C."/>
            <person name="Sozhamannan S."/>
            <person name="Rosenzweig C.N."/>
            <person name="Skowronski E.W."/>
        </authorList>
    </citation>
    <scope>NUCLEOTIDE SEQUENCE [LARGE SCALE GENOMIC DNA]</scope>
    <source>
        <strain evidence="2 3">TPS4-2</strain>
    </source>
</reference>
<feature type="domain" description="Serine aminopeptidase S33" evidence="1">
    <location>
        <begin position="59"/>
        <end position="314"/>
    </location>
</feature>
<dbReference type="Pfam" id="PF12146">
    <property type="entry name" value="Hydrolase_4"/>
    <property type="match status" value="1"/>
</dbReference>
<gene>
    <name evidence="2" type="ORF">CWI73_11370</name>
</gene>
<evidence type="ECO:0000259" key="1">
    <source>
        <dbReference type="Pfam" id="PF12146"/>
    </source>
</evidence>
<protein>
    <submittedName>
        <fullName evidence="2">Lysophospholipase</fullName>
    </submittedName>
</protein>
<proteinExistence type="predicted"/>
<name>A0A432YMA5_9GAMM</name>
<evidence type="ECO:0000313" key="3">
    <source>
        <dbReference type="Proteomes" id="UP000288361"/>
    </source>
</evidence>
<dbReference type="Gene3D" id="3.40.50.1820">
    <property type="entry name" value="alpha/beta hydrolase"/>
    <property type="match status" value="1"/>
</dbReference>
<dbReference type="PANTHER" id="PTHR11614">
    <property type="entry name" value="PHOSPHOLIPASE-RELATED"/>
    <property type="match status" value="1"/>
</dbReference>